<dbReference type="Proteomes" id="UP000198618">
    <property type="component" value="Unassembled WGS sequence"/>
</dbReference>
<evidence type="ECO:0008006" key="4">
    <source>
        <dbReference type="Google" id="ProtNLM"/>
    </source>
</evidence>
<dbReference type="OrthoDB" id="2427603at2"/>
<dbReference type="RefSeq" id="WP_090865882.1">
    <property type="nucleotide sequence ID" value="NZ_FOHE01000001.1"/>
</dbReference>
<organism evidence="2 3">
    <name type="scientific">Oceanobacillus limi</name>
    <dbReference type="NCBI Taxonomy" id="930131"/>
    <lineage>
        <taxon>Bacteria</taxon>
        <taxon>Bacillati</taxon>
        <taxon>Bacillota</taxon>
        <taxon>Bacilli</taxon>
        <taxon>Bacillales</taxon>
        <taxon>Bacillaceae</taxon>
        <taxon>Oceanobacillus</taxon>
    </lineage>
</organism>
<evidence type="ECO:0000313" key="3">
    <source>
        <dbReference type="Proteomes" id="UP000198618"/>
    </source>
</evidence>
<keyword evidence="1" id="KW-0472">Membrane</keyword>
<evidence type="ECO:0000313" key="2">
    <source>
        <dbReference type="EMBL" id="SES63708.1"/>
    </source>
</evidence>
<sequence>MKFFKFVFIVIFVLAILGYGVYYFGTNIASEKIMEVVSSELEKSGQMETLKETIENDPELKGFIEDAESVDEDTLPFTTKEEATRMLVKKVGISEIQDIQSKVESGQLNKEELLHEMQRKLTEDELTALKVIAYKELYN</sequence>
<protein>
    <recommendedName>
        <fullName evidence="4">Phenylalanyl-tRNA synthetase subunit beta</fullName>
    </recommendedName>
</protein>
<accession>A0A1H9Y5M8</accession>
<evidence type="ECO:0000256" key="1">
    <source>
        <dbReference type="SAM" id="Phobius"/>
    </source>
</evidence>
<proteinExistence type="predicted"/>
<dbReference type="AlphaFoldDB" id="A0A1H9Y5M8"/>
<gene>
    <name evidence="2" type="ORF">SAMN05216389_101185</name>
</gene>
<keyword evidence="3" id="KW-1185">Reference proteome</keyword>
<reference evidence="2 3" key="1">
    <citation type="submission" date="2016-10" db="EMBL/GenBank/DDBJ databases">
        <authorList>
            <person name="de Groot N.N."/>
        </authorList>
    </citation>
    <scope>NUCLEOTIDE SEQUENCE [LARGE SCALE GENOMIC DNA]</scope>
    <source>
        <strain evidence="2 3">IBRC-M 10780</strain>
    </source>
</reference>
<keyword evidence="1" id="KW-0812">Transmembrane</keyword>
<feature type="transmembrane region" description="Helical" evidence="1">
    <location>
        <begin position="6"/>
        <end position="25"/>
    </location>
</feature>
<name>A0A1H9Y5M8_9BACI</name>
<dbReference type="STRING" id="930131.SAMN05216389_101185"/>
<keyword evidence="1" id="KW-1133">Transmembrane helix</keyword>
<dbReference type="EMBL" id="FOHE01000001">
    <property type="protein sequence ID" value="SES63708.1"/>
    <property type="molecule type" value="Genomic_DNA"/>
</dbReference>